<reference evidence="1" key="1">
    <citation type="submission" date="2021-02" db="EMBL/GenBank/DDBJ databases">
        <title>The CRISPR/cas machinery reduction and long-range gene transfer in the hot spring cyanobacterium Synechococcus.</title>
        <authorList>
            <person name="Dvorak P."/>
            <person name="Jahodarova E."/>
            <person name="Hasler P."/>
            <person name="Poulickova A."/>
        </authorList>
    </citation>
    <scope>NUCLEOTIDE SEQUENCE</scope>
    <source>
        <strain evidence="1">Rupite</strain>
    </source>
</reference>
<dbReference type="PANTHER" id="PTHR33926:SF4">
    <property type="entry name" value="PROTEIN TIC 22, CHLOROPLASTIC"/>
    <property type="match status" value="1"/>
</dbReference>
<name>A0ABT0CCW2_THEVL</name>
<dbReference type="Proteomes" id="UP000830835">
    <property type="component" value="Unassembled WGS sequence"/>
</dbReference>
<keyword evidence="2" id="KW-1185">Reference proteome</keyword>
<dbReference type="InterPro" id="IPR007378">
    <property type="entry name" value="Tic22-like"/>
</dbReference>
<protein>
    <submittedName>
        <fullName evidence="1">Chitin deacetylase</fullName>
    </submittedName>
</protein>
<proteinExistence type="predicted"/>
<evidence type="ECO:0000313" key="1">
    <source>
        <dbReference type="EMBL" id="MCJ2543632.1"/>
    </source>
</evidence>
<evidence type="ECO:0000313" key="2">
    <source>
        <dbReference type="Proteomes" id="UP000830835"/>
    </source>
</evidence>
<dbReference type="Pfam" id="PF04278">
    <property type="entry name" value="Tic22"/>
    <property type="match status" value="1"/>
</dbReference>
<dbReference type="PANTHER" id="PTHR33926">
    <property type="entry name" value="PROTEIN TIC 22, CHLOROPLASTIC"/>
    <property type="match status" value="1"/>
</dbReference>
<organism evidence="1 2">
    <name type="scientific">Thermostichus vulcanus str. 'Rupite'</name>
    <dbReference type="NCBI Taxonomy" id="2813851"/>
    <lineage>
        <taxon>Bacteria</taxon>
        <taxon>Bacillati</taxon>
        <taxon>Cyanobacteriota</taxon>
        <taxon>Cyanophyceae</taxon>
        <taxon>Thermostichales</taxon>
        <taxon>Thermostichaceae</taxon>
        <taxon>Thermostichus</taxon>
    </lineage>
</organism>
<dbReference type="Gene3D" id="3.40.1350.100">
    <property type="match status" value="2"/>
</dbReference>
<dbReference type="EMBL" id="JAFIRA010000033">
    <property type="protein sequence ID" value="MCJ2543632.1"/>
    <property type="molecule type" value="Genomic_DNA"/>
</dbReference>
<comment type="caution">
    <text evidence="1">The sequence shown here is derived from an EMBL/GenBank/DDBJ whole genome shotgun (WGS) entry which is preliminary data.</text>
</comment>
<sequence>MRVMCSNVVPVIAPMGSFLRRAAQVGSMAGILMGITWGGVSVAPVLAQESYLLAQAAPAGPMSRQEVAERLNLVPVFAIVSKDGTPVVANVDREGRTVQVASFWLDQAQAQQVLEQVKASNPEVASQAQVVPLSLGYAYEKSEEERAKNGDLLFEVVPRPSDVEAAKQVLQQTGQNVPPEAIGVPLFYGRSGEGLLTIEQDGYEVVPFFFDRNDLRGALDRAAAQNPDVVQQTQIEVTSLAIVVERMLAPDAQADVQKIAFIPSRSSLEYIQSLARPANP</sequence>
<gene>
    <name evidence="1" type="ORF">JX360_12065</name>
</gene>
<accession>A0ABT0CCW2</accession>